<evidence type="ECO:0008006" key="7">
    <source>
        <dbReference type="Google" id="ProtNLM"/>
    </source>
</evidence>
<accession>A0A2M6WF12</accession>
<sequence length="182" mass="20312">MSPLSANIQALLFFKGEPVTIAFLSKTLEKSEREILASIEELETHLDGSGLTLLRLDDSVVLKTGKEQSQLIEQLRKEELSKDLGKAGLETITILLYRGASTRADIDYIRGVNSTYTLRSLSVRGLVEKVQNPDDARSNLYKPTFELLSFLGISKVEELPQFEELRATIRAFETSNDTESST</sequence>
<keyword evidence="1" id="KW-0963">Cytoplasm</keyword>
<dbReference type="AlphaFoldDB" id="A0A2M6WF12"/>
<evidence type="ECO:0000256" key="1">
    <source>
        <dbReference type="ARBA" id="ARBA00022490"/>
    </source>
</evidence>
<keyword evidence="2" id="KW-0132">Cell division</keyword>
<evidence type="ECO:0000256" key="4">
    <source>
        <dbReference type="ARBA" id="ARBA00023306"/>
    </source>
</evidence>
<dbReference type="InterPro" id="IPR036388">
    <property type="entry name" value="WH-like_DNA-bd_sf"/>
</dbReference>
<keyword evidence="3" id="KW-0159">Chromosome partition</keyword>
<organism evidence="5 6">
    <name type="scientific">Candidatus Kaiserbacteria bacterium CG10_big_fil_rev_8_21_14_0_10_49_17</name>
    <dbReference type="NCBI Taxonomy" id="1974609"/>
    <lineage>
        <taxon>Bacteria</taxon>
        <taxon>Candidatus Kaiseribacteriota</taxon>
    </lineage>
</organism>
<dbReference type="PANTHER" id="PTHR34298">
    <property type="entry name" value="SEGREGATION AND CONDENSATION PROTEIN B"/>
    <property type="match status" value="1"/>
</dbReference>
<dbReference type="PANTHER" id="PTHR34298:SF2">
    <property type="entry name" value="SEGREGATION AND CONDENSATION PROTEIN B"/>
    <property type="match status" value="1"/>
</dbReference>
<dbReference type="EMBL" id="PFBJ01000003">
    <property type="protein sequence ID" value="PIT91391.1"/>
    <property type="molecule type" value="Genomic_DNA"/>
</dbReference>
<dbReference type="SUPFAM" id="SSF46785">
    <property type="entry name" value="Winged helix' DNA-binding domain"/>
    <property type="match status" value="2"/>
</dbReference>
<evidence type="ECO:0000256" key="3">
    <source>
        <dbReference type="ARBA" id="ARBA00022829"/>
    </source>
</evidence>
<keyword evidence="4" id="KW-0131">Cell cycle</keyword>
<evidence type="ECO:0000313" key="6">
    <source>
        <dbReference type="Proteomes" id="UP000228809"/>
    </source>
</evidence>
<gene>
    <name evidence="5" type="ORF">COU17_00165</name>
</gene>
<protein>
    <recommendedName>
        <fullName evidence="7">SMC-Scp complex subunit ScpB</fullName>
    </recommendedName>
</protein>
<comment type="caution">
    <text evidence="5">The sequence shown here is derived from an EMBL/GenBank/DDBJ whole genome shotgun (WGS) entry which is preliminary data.</text>
</comment>
<dbReference type="InterPro" id="IPR005234">
    <property type="entry name" value="ScpB_csome_segregation"/>
</dbReference>
<reference evidence="6" key="1">
    <citation type="submission" date="2017-09" db="EMBL/GenBank/DDBJ databases">
        <title>Depth-based differentiation of microbial function through sediment-hosted aquifers and enrichment of novel symbionts in the deep terrestrial subsurface.</title>
        <authorList>
            <person name="Probst A.J."/>
            <person name="Ladd B."/>
            <person name="Jarett J.K."/>
            <person name="Geller-Mcgrath D.E."/>
            <person name="Sieber C.M.K."/>
            <person name="Emerson J.B."/>
            <person name="Anantharaman K."/>
            <person name="Thomas B.C."/>
            <person name="Malmstrom R."/>
            <person name="Stieglmeier M."/>
            <person name="Klingl A."/>
            <person name="Woyke T."/>
            <person name="Ryan C.M."/>
            <person name="Banfield J.F."/>
        </authorList>
    </citation>
    <scope>NUCLEOTIDE SEQUENCE [LARGE SCALE GENOMIC DNA]</scope>
</reference>
<dbReference type="Gene3D" id="1.10.10.10">
    <property type="entry name" value="Winged helix-like DNA-binding domain superfamily/Winged helix DNA-binding domain"/>
    <property type="match status" value="2"/>
</dbReference>
<dbReference type="GO" id="GO:0051304">
    <property type="term" value="P:chromosome separation"/>
    <property type="evidence" value="ECO:0007669"/>
    <property type="project" value="InterPro"/>
</dbReference>
<dbReference type="Pfam" id="PF04079">
    <property type="entry name" value="SMC_ScpB"/>
    <property type="match status" value="1"/>
</dbReference>
<evidence type="ECO:0000313" key="5">
    <source>
        <dbReference type="EMBL" id="PIT91391.1"/>
    </source>
</evidence>
<dbReference type="InterPro" id="IPR036390">
    <property type="entry name" value="WH_DNA-bd_sf"/>
</dbReference>
<dbReference type="Proteomes" id="UP000228809">
    <property type="component" value="Unassembled WGS sequence"/>
</dbReference>
<proteinExistence type="predicted"/>
<dbReference type="GO" id="GO:0051301">
    <property type="term" value="P:cell division"/>
    <property type="evidence" value="ECO:0007669"/>
    <property type="project" value="UniProtKB-KW"/>
</dbReference>
<evidence type="ECO:0000256" key="2">
    <source>
        <dbReference type="ARBA" id="ARBA00022618"/>
    </source>
</evidence>
<name>A0A2M6WF12_9BACT</name>